<evidence type="ECO:0000256" key="6">
    <source>
        <dbReference type="SAM" id="Phobius"/>
    </source>
</evidence>
<dbReference type="OMA" id="VLWSARM"/>
<dbReference type="Pfam" id="PF20684">
    <property type="entry name" value="Fung_rhodopsin"/>
    <property type="match status" value="1"/>
</dbReference>
<name>S7RHK3_GLOTA</name>
<dbReference type="AlphaFoldDB" id="S7RHK3"/>
<evidence type="ECO:0000256" key="5">
    <source>
        <dbReference type="ARBA" id="ARBA00038359"/>
    </source>
</evidence>
<sequence length="381" mass="42277">MTLPVLIPHAPSQPSLTALRVAVTIVHPVAILCTAFRLGYRWFRLSFWWDDVLACLSMVLDLICLIGVWMLTDTPWTGPLHQSLHARTVAYWLSSISFTSVLWTARLSILYSVIRITPPKMTLRRCTYLAVVLFLLMYAGVIVSKVYVCVHDPKWQQSPILQCHLGRGIAIAELTTDVVADIVLVAIPWVLLSRLRLPSAHRILLSTIFSASLVTTAVSIPHAVYVLGPEGLLSDITAHVEVRSAPNYDPPAASDEYQAGISLIVANMLVIVTYLYRVIKRGKDIDAPSVHPPCEPERVSLPPQPSWTRSIILNTYDLQQIGAGIEEAGTQHSGSAESQMNAATTMAEPSLRRDVFDDDHSHKGVMTIMTETRSSWRRKQG</sequence>
<evidence type="ECO:0000313" key="9">
    <source>
        <dbReference type="Proteomes" id="UP000030669"/>
    </source>
</evidence>
<gene>
    <name evidence="8" type="ORF">GLOTRDRAFT_139888</name>
</gene>
<proteinExistence type="inferred from homology"/>
<evidence type="ECO:0000256" key="2">
    <source>
        <dbReference type="ARBA" id="ARBA00022692"/>
    </source>
</evidence>
<dbReference type="InterPro" id="IPR052337">
    <property type="entry name" value="SAT4-like"/>
</dbReference>
<keyword evidence="9" id="KW-1185">Reference proteome</keyword>
<keyword evidence="2 6" id="KW-0812">Transmembrane</keyword>
<evidence type="ECO:0000313" key="8">
    <source>
        <dbReference type="EMBL" id="EPQ53775.1"/>
    </source>
</evidence>
<dbReference type="EMBL" id="KB469305">
    <property type="protein sequence ID" value="EPQ53775.1"/>
    <property type="molecule type" value="Genomic_DNA"/>
</dbReference>
<dbReference type="eggNOG" id="ENOG502SQ2M">
    <property type="taxonomic scope" value="Eukaryota"/>
</dbReference>
<evidence type="ECO:0000256" key="1">
    <source>
        <dbReference type="ARBA" id="ARBA00004141"/>
    </source>
</evidence>
<reference evidence="8 9" key="1">
    <citation type="journal article" date="2012" name="Science">
        <title>The Paleozoic origin of enzymatic lignin decomposition reconstructed from 31 fungal genomes.</title>
        <authorList>
            <person name="Floudas D."/>
            <person name="Binder M."/>
            <person name="Riley R."/>
            <person name="Barry K."/>
            <person name="Blanchette R.A."/>
            <person name="Henrissat B."/>
            <person name="Martinez A.T."/>
            <person name="Otillar R."/>
            <person name="Spatafora J.W."/>
            <person name="Yadav J.S."/>
            <person name="Aerts A."/>
            <person name="Benoit I."/>
            <person name="Boyd A."/>
            <person name="Carlson A."/>
            <person name="Copeland A."/>
            <person name="Coutinho P.M."/>
            <person name="de Vries R.P."/>
            <person name="Ferreira P."/>
            <person name="Findley K."/>
            <person name="Foster B."/>
            <person name="Gaskell J."/>
            <person name="Glotzer D."/>
            <person name="Gorecki P."/>
            <person name="Heitman J."/>
            <person name="Hesse C."/>
            <person name="Hori C."/>
            <person name="Igarashi K."/>
            <person name="Jurgens J.A."/>
            <person name="Kallen N."/>
            <person name="Kersten P."/>
            <person name="Kohler A."/>
            <person name="Kuees U."/>
            <person name="Kumar T.K.A."/>
            <person name="Kuo A."/>
            <person name="LaButti K."/>
            <person name="Larrondo L.F."/>
            <person name="Lindquist E."/>
            <person name="Ling A."/>
            <person name="Lombard V."/>
            <person name="Lucas S."/>
            <person name="Lundell T."/>
            <person name="Martin R."/>
            <person name="McLaughlin D.J."/>
            <person name="Morgenstern I."/>
            <person name="Morin E."/>
            <person name="Murat C."/>
            <person name="Nagy L.G."/>
            <person name="Nolan M."/>
            <person name="Ohm R.A."/>
            <person name="Patyshakuliyeva A."/>
            <person name="Rokas A."/>
            <person name="Ruiz-Duenas F.J."/>
            <person name="Sabat G."/>
            <person name="Salamov A."/>
            <person name="Samejima M."/>
            <person name="Schmutz J."/>
            <person name="Slot J.C."/>
            <person name="St John F."/>
            <person name="Stenlid J."/>
            <person name="Sun H."/>
            <person name="Sun S."/>
            <person name="Syed K."/>
            <person name="Tsang A."/>
            <person name="Wiebenga A."/>
            <person name="Young D."/>
            <person name="Pisabarro A."/>
            <person name="Eastwood D.C."/>
            <person name="Martin F."/>
            <person name="Cullen D."/>
            <person name="Grigoriev I.V."/>
            <person name="Hibbett D.S."/>
        </authorList>
    </citation>
    <scope>NUCLEOTIDE SEQUENCE [LARGE SCALE GENOMIC DNA]</scope>
    <source>
        <strain evidence="8 9">ATCC 11539</strain>
    </source>
</reference>
<feature type="transmembrane region" description="Helical" evidence="6">
    <location>
        <begin position="257"/>
        <end position="276"/>
    </location>
</feature>
<dbReference type="OrthoDB" id="3229610at2759"/>
<dbReference type="STRING" id="670483.S7RHK3"/>
<keyword evidence="4 6" id="KW-0472">Membrane</keyword>
<feature type="transmembrane region" description="Helical" evidence="6">
    <location>
        <begin position="126"/>
        <end position="148"/>
    </location>
</feature>
<comment type="subcellular location">
    <subcellularLocation>
        <location evidence="1">Membrane</location>
        <topology evidence="1">Multi-pass membrane protein</topology>
    </subcellularLocation>
</comment>
<feature type="transmembrane region" description="Helical" evidence="6">
    <location>
        <begin position="91"/>
        <end position="114"/>
    </location>
</feature>
<feature type="domain" description="Rhodopsin" evidence="7">
    <location>
        <begin position="37"/>
        <end position="224"/>
    </location>
</feature>
<accession>S7RHK3</accession>
<feature type="transmembrane region" description="Helical" evidence="6">
    <location>
        <begin position="20"/>
        <end position="40"/>
    </location>
</feature>
<dbReference type="KEGG" id="gtr:GLOTRDRAFT_139888"/>
<evidence type="ECO:0000256" key="3">
    <source>
        <dbReference type="ARBA" id="ARBA00022989"/>
    </source>
</evidence>
<feature type="transmembrane region" description="Helical" evidence="6">
    <location>
        <begin position="168"/>
        <end position="191"/>
    </location>
</feature>
<dbReference type="PANTHER" id="PTHR33048">
    <property type="entry name" value="PTH11-LIKE INTEGRAL MEMBRANE PROTEIN (AFU_ORTHOLOGUE AFUA_5G11245)"/>
    <property type="match status" value="1"/>
</dbReference>
<feature type="transmembrane region" description="Helical" evidence="6">
    <location>
        <begin position="52"/>
        <end position="71"/>
    </location>
</feature>
<evidence type="ECO:0000256" key="4">
    <source>
        <dbReference type="ARBA" id="ARBA00023136"/>
    </source>
</evidence>
<dbReference type="InterPro" id="IPR049326">
    <property type="entry name" value="Rhodopsin_dom_fungi"/>
</dbReference>
<keyword evidence="3 6" id="KW-1133">Transmembrane helix</keyword>
<dbReference type="RefSeq" id="XP_007868060.1">
    <property type="nucleotide sequence ID" value="XM_007869869.1"/>
</dbReference>
<protein>
    <recommendedName>
        <fullName evidence="7">Rhodopsin domain-containing protein</fullName>
    </recommendedName>
</protein>
<feature type="transmembrane region" description="Helical" evidence="6">
    <location>
        <begin position="203"/>
        <end position="225"/>
    </location>
</feature>
<dbReference type="PANTHER" id="PTHR33048:SF47">
    <property type="entry name" value="INTEGRAL MEMBRANE PROTEIN-RELATED"/>
    <property type="match status" value="1"/>
</dbReference>
<organism evidence="8 9">
    <name type="scientific">Gloeophyllum trabeum (strain ATCC 11539 / FP-39264 / Madison 617)</name>
    <name type="common">Brown rot fungus</name>
    <dbReference type="NCBI Taxonomy" id="670483"/>
    <lineage>
        <taxon>Eukaryota</taxon>
        <taxon>Fungi</taxon>
        <taxon>Dikarya</taxon>
        <taxon>Basidiomycota</taxon>
        <taxon>Agaricomycotina</taxon>
        <taxon>Agaricomycetes</taxon>
        <taxon>Gloeophyllales</taxon>
        <taxon>Gloeophyllaceae</taxon>
        <taxon>Gloeophyllum</taxon>
    </lineage>
</organism>
<evidence type="ECO:0000259" key="7">
    <source>
        <dbReference type="Pfam" id="PF20684"/>
    </source>
</evidence>
<comment type="similarity">
    <text evidence="5">Belongs to the SAT4 family.</text>
</comment>
<dbReference type="HOGENOM" id="CLU_052841_2_1_1"/>
<dbReference type="GeneID" id="19304372"/>
<dbReference type="Proteomes" id="UP000030669">
    <property type="component" value="Unassembled WGS sequence"/>
</dbReference>
<dbReference type="GO" id="GO:0016020">
    <property type="term" value="C:membrane"/>
    <property type="evidence" value="ECO:0007669"/>
    <property type="project" value="UniProtKB-SubCell"/>
</dbReference>